<evidence type="ECO:0000313" key="3">
    <source>
        <dbReference type="Proteomes" id="UP000634136"/>
    </source>
</evidence>
<reference evidence="2" key="1">
    <citation type="submission" date="2020-09" db="EMBL/GenBank/DDBJ databases">
        <title>Genome-Enabled Discovery of Anthraquinone Biosynthesis in Senna tora.</title>
        <authorList>
            <person name="Kang S.-H."/>
            <person name="Pandey R.P."/>
            <person name="Lee C.-M."/>
            <person name="Sim J.-S."/>
            <person name="Jeong J.-T."/>
            <person name="Choi B.-S."/>
            <person name="Jung M."/>
            <person name="Ginzburg D."/>
            <person name="Zhao K."/>
            <person name="Won S.Y."/>
            <person name="Oh T.-J."/>
            <person name="Yu Y."/>
            <person name="Kim N.-H."/>
            <person name="Lee O.R."/>
            <person name="Lee T.-H."/>
            <person name="Bashyal P."/>
            <person name="Kim T.-S."/>
            <person name="Lee W.-H."/>
            <person name="Kawkins C."/>
            <person name="Kim C.-K."/>
            <person name="Kim J.S."/>
            <person name="Ahn B.O."/>
            <person name="Rhee S.Y."/>
            <person name="Sohng J.K."/>
        </authorList>
    </citation>
    <scope>NUCLEOTIDE SEQUENCE</scope>
    <source>
        <tissue evidence="2">Leaf</tissue>
    </source>
</reference>
<keyword evidence="1" id="KW-0472">Membrane</keyword>
<name>A0A834TP37_9FABA</name>
<keyword evidence="3" id="KW-1185">Reference proteome</keyword>
<dbReference type="Proteomes" id="UP000634136">
    <property type="component" value="Unassembled WGS sequence"/>
</dbReference>
<comment type="caution">
    <text evidence="2">The sequence shown here is derived from an EMBL/GenBank/DDBJ whole genome shotgun (WGS) entry which is preliminary data.</text>
</comment>
<feature type="transmembrane region" description="Helical" evidence="1">
    <location>
        <begin position="53"/>
        <end position="70"/>
    </location>
</feature>
<keyword evidence="1" id="KW-0812">Transmembrane</keyword>
<dbReference type="AlphaFoldDB" id="A0A834TP37"/>
<protein>
    <submittedName>
        <fullName evidence="2">Uncharacterized protein</fullName>
    </submittedName>
</protein>
<sequence length="84" mass="9166">MPSINSYKQTRVGCGGVDGVPENVKVPVIDVLGAASYRVQVYSVLGGAQYNRLVYSVTWVLVTVMALMVLRRDGWRLVGRPAVL</sequence>
<organism evidence="2 3">
    <name type="scientific">Senna tora</name>
    <dbReference type="NCBI Taxonomy" id="362788"/>
    <lineage>
        <taxon>Eukaryota</taxon>
        <taxon>Viridiplantae</taxon>
        <taxon>Streptophyta</taxon>
        <taxon>Embryophyta</taxon>
        <taxon>Tracheophyta</taxon>
        <taxon>Spermatophyta</taxon>
        <taxon>Magnoliopsida</taxon>
        <taxon>eudicotyledons</taxon>
        <taxon>Gunneridae</taxon>
        <taxon>Pentapetalae</taxon>
        <taxon>rosids</taxon>
        <taxon>fabids</taxon>
        <taxon>Fabales</taxon>
        <taxon>Fabaceae</taxon>
        <taxon>Caesalpinioideae</taxon>
        <taxon>Cassia clade</taxon>
        <taxon>Senna</taxon>
    </lineage>
</organism>
<dbReference type="EMBL" id="JAAIUW010000006">
    <property type="protein sequence ID" value="KAF7825833.1"/>
    <property type="molecule type" value="Genomic_DNA"/>
</dbReference>
<accession>A0A834TP37</accession>
<keyword evidence="1" id="KW-1133">Transmembrane helix</keyword>
<gene>
    <name evidence="2" type="ORF">G2W53_016997</name>
</gene>
<evidence type="ECO:0000256" key="1">
    <source>
        <dbReference type="SAM" id="Phobius"/>
    </source>
</evidence>
<evidence type="ECO:0000313" key="2">
    <source>
        <dbReference type="EMBL" id="KAF7825833.1"/>
    </source>
</evidence>
<proteinExistence type="predicted"/>